<dbReference type="InterPro" id="IPR014777">
    <property type="entry name" value="4pyrrole_Mease_sub1"/>
</dbReference>
<dbReference type="EMBL" id="JTAK01000001">
    <property type="protein sequence ID" value="KHO66419.1"/>
    <property type="molecule type" value="Genomic_DNA"/>
</dbReference>
<accession>A0A0B3C0F8</accession>
<comment type="pathway">
    <text evidence="12">Cofactor biosynthesis; adenosylcobalamin biosynthesis; precorrin-2 from uroporphyrinogen III: step 1/1.</text>
</comment>
<proteinExistence type="inferred from homology"/>
<evidence type="ECO:0000313" key="15">
    <source>
        <dbReference type="EMBL" id="KHO66419.1"/>
    </source>
</evidence>
<evidence type="ECO:0000256" key="9">
    <source>
        <dbReference type="ARBA" id="ARBA00023244"/>
    </source>
</evidence>
<dbReference type="InterPro" id="IPR006366">
    <property type="entry name" value="CobA/CysG_C"/>
</dbReference>
<keyword evidence="10" id="KW-0511">Multifunctional enzyme</keyword>
<feature type="domain" description="Tetrapyrrole methylase" evidence="14">
    <location>
        <begin position="19"/>
        <end position="229"/>
    </location>
</feature>
<evidence type="ECO:0000256" key="3">
    <source>
        <dbReference type="ARBA" id="ARBA00022573"/>
    </source>
</evidence>
<dbReference type="Pfam" id="PF00590">
    <property type="entry name" value="TP_methylase"/>
    <property type="match status" value="1"/>
</dbReference>
<dbReference type="Gene3D" id="3.30.950.10">
    <property type="entry name" value="Methyltransferase, Cobalt-precorrin-4 Transmethylase, Domain 2"/>
    <property type="match status" value="1"/>
</dbReference>
<evidence type="ECO:0000256" key="10">
    <source>
        <dbReference type="ARBA" id="ARBA00023268"/>
    </source>
</evidence>
<gene>
    <name evidence="15" type="ORF">PT85_02270</name>
</gene>
<dbReference type="UniPathway" id="UPA00262">
    <property type="reaction ID" value="UER00211"/>
</dbReference>
<dbReference type="InterPro" id="IPR035996">
    <property type="entry name" value="4pyrrol_Methylase_sf"/>
</dbReference>
<dbReference type="FunFam" id="3.30.950.10:FF:000001">
    <property type="entry name" value="Siroheme synthase"/>
    <property type="match status" value="1"/>
</dbReference>
<organism evidence="15 16">
    <name type="scientific">Pseudomonas flexibilis</name>
    <dbReference type="NCBI Taxonomy" id="706570"/>
    <lineage>
        <taxon>Bacteria</taxon>
        <taxon>Pseudomonadati</taxon>
        <taxon>Pseudomonadota</taxon>
        <taxon>Gammaproteobacteria</taxon>
        <taxon>Pseudomonadales</taxon>
        <taxon>Pseudomonadaceae</taxon>
        <taxon>Pseudomonas</taxon>
    </lineage>
</organism>
<dbReference type="AlphaFoldDB" id="A0A0B3C0F8"/>
<dbReference type="Proteomes" id="UP000030980">
    <property type="component" value="Unassembled WGS sequence"/>
</dbReference>
<dbReference type="NCBIfam" id="TIGR01469">
    <property type="entry name" value="cobA_cysG_Cterm"/>
    <property type="match status" value="1"/>
</dbReference>
<evidence type="ECO:0000256" key="7">
    <source>
        <dbReference type="ARBA" id="ARBA00023002"/>
    </source>
</evidence>
<evidence type="ECO:0000256" key="6">
    <source>
        <dbReference type="ARBA" id="ARBA00022691"/>
    </source>
</evidence>
<reference evidence="15 16" key="1">
    <citation type="submission" date="2014-11" db="EMBL/GenBank/DDBJ databases">
        <title>Genome sequence of Pseudomonas tuomuerensis JCM 14085.</title>
        <authorList>
            <person name="Shin S.-K."/>
            <person name="Yi H."/>
        </authorList>
    </citation>
    <scope>NUCLEOTIDE SEQUENCE [LARGE SCALE GENOMIC DNA]</scope>
    <source>
        <strain evidence="15 16">JCM 14085</strain>
    </source>
</reference>
<dbReference type="FunFam" id="3.40.1010.10:FF:000001">
    <property type="entry name" value="Siroheme synthase"/>
    <property type="match status" value="1"/>
</dbReference>
<dbReference type="PROSITE" id="PS00839">
    <property type="entry name" value="SUMT_1"/>
    <property type="match status" value="1"/>
</dbReference>
<keyword evidence="6" id="KW-0949">S-adenosyl-L-methionine</keyword>
<evidence type="ECO:0000256" key="4">
    <source>
        <dbReference type="ARBA" id="ARBA00022603"/>
    </source>
</evidence>
<dbReference type="InterPro" id="IPR000878">
    <property type="entry name" value="4pyrrol_Mease"/>
</dbReference>
<evidence type="ECO:0000256" key="13">
    <source>
        <dbReference type="RuleBase" id="RU003960"/>
    </source>
</evidence>
<dbReference type="NCBIfam" id="NF004790">
    <property type="entry name" value="PRK06136.1"/>
    <property type="match status" value="1"/>
</dbReference>
<dbReference type="STRING" id="706570.PT85_02270"/>
<dbReference type="GO" id="GO:0016491">
    <property type="term" value="F:oxidoreductase activity"/>
    <property type="evidence" value="ECO:0007669"/>
    <property type="project" value="UniProtKB-KW"/>
</dbReference>
<dbReference type="EC" id="2.1.1.107" evidence="2"/>
<dbReference type="InterPro" id="IPR003043">
    <property type="entry name" value="Uropor_MeTrfase_CS"/>
</dbReference>
<dbReference type="GO" id="GO:0009236">
    <property type="term" value="P:cobalamin biosynthetic process"/>
    <property type="evidence" value="ECO:0007669"/>
    <property type="project" value="UniProtKB-KW"/>
</dbReference>
<dbReference type="CDD" id="cd11642">
    <property type="entry name" value="SUMT"/>
    <property type="match status" value="1"/>
</dbReference>
<keyword evidence="9" id="KW-0627">Porphyrin biosynthesis</keyword>
<keyword evidence="4 13" id="KW-0489">Methyltransferase</keyword>
<evidence type="ECO:0000256" key="11">
    <source>
        <dbReference type="ARBA" id="ARBA00025705"/>
    </source>
</evidence>
<sequence>MDQLTLPPALHASLVPGEVALVGAGPGDPGLLTLRAWSLLQQADAVVYDRLVSDELLALLPARCARHYVGKASGYHSLPQEQINQLLLDLARDRLRVVRLKGGDPFIFGRGAEELEFLLDQGVDCQVVPGITAASGCTTYAGIPLTHRDLAHSCQFITGHLQKDGELKLPWSSLANGGQTLVFYMGLASLGVIARQLIAAGLAADTPAALISRGTHADQRVVRGTLADLEEMACSNQLSAPALTVIGKVVGLFAERTPQFPARLVATEEDPCD</sequence>
<name>A0A0B3C0F8_9PSED</name>
<evidence type="ECO:0000259" key="14">
    <source>
        <dbReference type="Pfam" id="PF00590"/>
    </source>
</evidence>
<keyword evidence="3" id="KW-0169">Cobalamin biosynthesis</keyword>
<dbReference type="GO" id="GO:0016829">
    <property type="term" value="F:lyase activity"/>
    <property type="evidence" value="ECO:0007669"/>
    <property type="project" value="UniProtKB-KW"/>
</dbReference>
<evidence type="ECO:0000256" key="2">
    <source>
        <dbReference type="ARBA" id="ARBA00012162"/>
    </source>
</evidence>
<evidence type="ECO:0000256" key="5">
    <source>
        <dbReference type="ARBA" id="ARBA00022679"/>
    </source>
</evidence>
<dbReference type="InterPro" id="IPR014776">
    <property type="entry name" value="4pyrrole_Mease_sub2"/>
</dbReference>
<evidence type="ECO:0000256" key="12">
    <source>
        <dbReference type="ARBA" id="ARBA00060548"/>
    </source>
</evidence>
<dbReference type="Gene3D" id="3.40.1010.10">
    <property type="entry name" value="Cobalt-precorrin-4 Transmethylase, Domain 1"/>
    <property type="match status" value="1"/>
</dbReference>
<protein>
    <recommendedName>
        <fullName evidence="2">uroporphyrinogen-III C-methyltransferase</fullName>
        <ecNumber evidence="2">2.1.1.107</ecNumber>
    </recommendedName>
</protein>
<keyword evidence="7" id="KW-0560">Oxidoreductase</keyword>
<comment type="caution">
    <text evidence="15">The sequence shown here is derived from an EMBL/GenBank/DDBJ whole genome shotgun (WGS) entry which is preliminary data.</text>
</comment>
<keyword evidence="8" id="KW-0456">Lyase</keyword>
<comment type="similarity">
    <text evidence="1 13">Belongs to the precorrin methyltransferase family.</text>
</comment>
<dbReference type="PANTHER" id="PTHR45790">
    <property type="entry name" value="SIROHEME SYNTHASE-RELATED"/>
    <property type="match status" value="1"/>
</dbReference>
<dbReference type="SUPFAM" id="SSF53790">
    <property type="entry name" value="Tetrapyrrole methylase"/>
    <property type="match status" value="1"/>
</dbReference>
<dbReference type="PANTHER" id="PTHR45790:SF1">
    <property type="entry name" value="SIROHEME SYNTHASE"/>
    <property type="match status" value="1"/>
</dbReference>
<dbReference type="RefSeq" id="WP_039605815.1">
    <property type="nucleotide sequence ID" value="NZ_FMUP01000005.1"/>
</dbReference>
<dbReference type="GO" id="GO:0004851">
    <property type="term" value="F:uroporphyrin-III C-methyltransferase activity"/>
    <property type="evidence" value="ECO:0007669"/>
    <property type="project" value="UniProtKB-EC"/>
</dbReference>
<dbReference type="InterPro" id="IPR050161">
    <property type="entry name" value="Siro_Cobalamin_biosynth"/>
</dbReference>
<evidence type="ECO:0000313" key="16">
    <source>
        <dbReference type="Proteomes" id="UP000030980"/>
    </source>
</evidence>
<comment type="pathway">
    <text evidence="11">Porphyrin-containing compound metabolism; siroheme biosynthesis; precorrin-2 from uroporphyrinogen III: step 1/1.</text>
</comment>
<evidence type="ECO:0000256" key="1">
    <source>
        <dbReference type="ARBA" id="ARBA00005879"/>
    </source>
</evidence>
<dbReference type="GO" id="GO:0032259">
    <property type="term" value="P:methylation"/>
    <property type="evidence" value="ECO:0007669"/>
    <property type="project" value="UniProtKB-KW"/>
</dbReference>
<dbReference type="GO" id="GO:0019354">
    <property type="term" value="P:siroheme biosynthetic process"/>
    <property type="evidence" value="ECO:0007669"/>
    <property type="project" value="UniProtKB-UniPathway"/>
</dbReference>
<dbReference type="PROSITE" id="PS00840">
    <property type="entry name" value="SUMT_2"/>
    <property type="match status" value="1"/>
</dbReference>
<evidence type="ECO:0000256" key="8">
    <source>
        <dbReference type="ARBA" id="ARBA00023239"/>
    </source>
</evidence>
<keyword evidence="5 13" id="KW-0808">Transferase</keyword>
<keyword evidence="16" id="KW-1185">Reference proteome</keyword>
<dbReference type="OrthoDB" id="9815856at2"/>